<dbReference type="Proteomes" id="UP001164539">
    <property type="component" value="Chromosome 8"/>
</dbReference>
<keyword evidence="2" id="KW-1185">Reference proteome</keyword>
<evidence type="ECO:0000313" key="1">
    <source>
        <dbReference type="EMBL" id="KAJ4713794.1"/>
    </source>
</evidence>
<dbReference type="EMBL" id="CM051401">
    <property type="protein sequence ID" value="KAJ4713794.1"/>
    <property type="molecule type" value="Genomic_DNA"/>
</dbReference>
<organism evidence="1 2">
    <name type="scientific">Melia azedarach</name>
    <name type="common">Chinaberry tree</name>
    <dbReference type="NCBI Taxonomy" id="155640"/>
    <lineage>
        <taxon>Eukaryota</taxon>
        <taxon>Viridiplantae</taxon>
        <taxon>Streptophyta</taxon>
        <taxon>Embryophyta</taxon>
        <taxon>Tracheophyta</taxon>
        <taxon>Spermatophyta</taxon>
        <taxon>Magnoliopsida</taxon>
        <taxon>eudicotyledons</taxon>
        <taxon>Gunneridae</taxon>
        <taxon>Pentapetalae</taxon>
        <taxon>rosids</taxon>
        <taxon>malvids</taxon>
        <taxon>Sapindales</taxon>
        <taxon>Meliaceae</taxon>
        <taxon>Melia</taxon>
    </lineage>
</organism>
<reference evidence="1 2" key="1">
    <citation type="journal article" date="2023" name="Science">
        <title>Complex scaffold remodeling in plant triterpene biosynthesis.</title>
        <authorList>
            <person name="De La Pena R."/>
            <person name="Hodgson H."/>
            <person name="Liu J.C."/>
            <person name="Stephenson M.J."/>
            <person name="Martin A.C."/>
            <person name="Owen C."/>
            <person name="Harkess A."/>
            <person name="Leebens-Mack J."/>
            <person name="Jimenez L.E."/>
            <person name="Osbourn A."/>
            <person name="Sattely E.S."/>
        </authorList>
    </citation>
    <scope>NUCLEOTIDE SEQUENCE [LARGE SCALE GENOMIC DNA]</scope>
    <source>
        <strain evidence="2">cv. JPN11</strain>
        <tissue evidence="1">Leaf</tissue>
    </source>
</reference>
<proteinExistence type="predicted"/>
<comment type="caution">
    <text evidence="1">The sequence shown here is derived from an EMBL/GenBank/DDBJ whole genome shotgun (WGS) entry which is preliminary data.</text>
</comment>
<accession>A0ACC1XSS9</accession>
<name>A0ACC1XSS9_MELAZ</name>
<gene>
    <name evidence="1" type="ORF">OWV82_015842</name>
</gene>
<protein>
    <submittedName>
        <fullName evidence="1">Protein WVD2-like 7 isoform X2</fullName>
    </submittedName>
</protein>
<sequence length="623" mass="67356">MAAEIDHRPHLDHQRTNRRSCPELSFDNVKFRLESQVASISQILDNGSISFGRYASEPLAWEKWSVFPHDRCQEELEKFKNPGLVAQKRAYFEEYYKKIRAMKALQEEEDTESDACQDSRNSNTPVENNLNISVVSKDENNFSQILNPGNKTISNLNSALGGADSKQAIEGQQRRKKDSSTVKAGRINTKSISSSTVQAKQSVKMTSSSQMLSSASKKTSQKKSLVSSAINHKSNQPQKNVPGLQHKGTVASVRNKTKLETSNKQTAIKQTAIKQTAIKQSAIKQTAIKQSAIKQSEKSNPTLHTKITHKADNSTLPSKKSNPRAASNLNRVVIKVCTTAAVPNSSLAREKLVSSIPSVRARQMKPSTASPDLAGKSSTKPAVHAQSANLVSSSASKKALQLKSSTNPQSLVEKLPTKLPVNSQTSKNISKDNTAIVGLKNVVKRSANISTSSKTSQKTGVELGQSSRTEGGKRKEGKEKLSPRLGRDPKALSSAGPRKEKLSAGSGSNPKAVSSARPGKENLHSRLGRDPKAVASARPRKENLSSRLGRDPKAASSAGSDKGKLSARLGRESKAASSAGPGRDRKPVSSVASNIHKPPNARPVNKMAPRRSVDEKYGQREPR</sequence>
<evidence type="ECO:0000313" key="2">
    <source>
        <dbReference type="Proteomes" id="UP001164539"/>
    </source>
</evidence>